<comment type="cofactor">
    <cofactor evidence="1">
        <name>Mg(2+)</name>
        <dbReference type="ChEBI" id="CHEBI:18420"/>
    </cofactor>
</comment>
<keyword evidence="4" id="KW-0547">Nucleotide-binding</keyword>
<dbReference type="EMBL" id="JAFLVR010000030">
    <property type="protein sequence ID" value="MBO0453253.1"/>
    <property type="molecule type" value="Genomic_DNA"/>
</dbReference>
<name>A0ABS3HIG4_9ENTE</name>
<dbReference type="Pfam" id="PF19279">
    <property type="entry name" value="YegS_C"/>
    <property type="match status" value="1"/>
</dbReference>
<gene>
    <name evidence="10" type="ORF">JZO85_13285</name>
</gene>
<dbReference type="PANTHER" id="PTHR12358">
    <property type="entry name" value="SPHINGOSINE KINASE"/>
    <property type="match status" value="1"/>
</dbReference>
<keyword evidence="5 10" id="KW-0418">Kinase</keyword>
<evidence type="ECO:0000256" key="6">
    <source>
        <dbReference type="ARBA" id="ARBA00022840"/>
    </source>
</evidence>
<evidence type="ECO:0000256" key="4">
    <source>
        <dbReference type="ARBA" id="ARBA00022741"/>
    </source>
</evidence>
<evidence type="ECO:0000313" key="10">
    <source>
        <dbReference type="EMBL" id="MBO0453253.1"/>
    </source>
</evidence>
<evidence type="ECO:0000256" key="7">
    <source>
        <dbReference type="ARBA" id="ARBA00023209"/>
    </source>
</evidence>
<dbReference type="Proteomes" id="UP000664495">
    <property type="component" value="Unassembled WGS sequence"/>
</dbReference>
<evidence type="ECO:0000256" key="5">
    <source>
        <dbReference type="ARBA" id="ARBA00022777"/>
    </source>
</evidence>
<dbReference type="InterPro" id="IPR001206">
    <property type="entry name" value="Diacylglycerol_kinase_cat_dom"/>
</dbReference>
<keyword evidence="6" id="KW-0067">ATP-binding</keyword>
<proteinExistence type="inferred from homology"/>
<comment type="caution">
    <text evidence="10">The sequence shown here is derived from an EMBL/GenBank/DDBJ whole genome shotgun (WGS) entry which is preliminary data.</text>
</comment>
<dbReference type="GO" id="GO:0016301">
    <property type="term" value="F:kinase activity"/>
    <property type="evidence" value="ECO:0007669"/>
    <property type="project" value="UniProtKB-KW"/>
</dbReference>
<evidence type="ECO:0000256" key="1">
    <source>
        <dbReference type="ARBA" id="ARBA00001946"/>
    </source>
</evidence>
<dbReference type="PROSITE" id="PS50146">
    <property type="entry name" value="DAGK"/>
    <property type="match status" value="1"/>
</dbReference>
<feature type="domain" description="DAGKc" evidence="9">
    <location>
        <begin position="1"/>
        <end position="129"/>
    </location>
</feature>
<dbReference type="Pfam" id="PF00781">
    <property type="entry name" value="DAGK_cat"/>
    <property type="match status" value="1"/>
</dbReference>
<dbReference type="InterPro" id="IPR050187">
    <property type="entry name" value="Lipid_Phosphate_FormReg"/>
</dbReference>
<keyword evidence="8" id="KW-1208">Phospholipid metabolism</keyword>
<dbReference type="InterPro" id="IPR016064">
    <property type="entry name" value="NAD/diacylglycerol_kinase_sf"/>
</dbReference>
<evidence type="ECO:0000256" key="3">
    <source>
        <dbReference type="ARBA" id="ARBA00022679"/>
    </source>
</evidence>
<organism evidence="10 11">
    <name type="scientific">Candidatus Enterococcus murrayae</name>
    <dbReference type="NCBI Taxonomy" id="2815321"/>
    <lineage>
        <taxon>Bacteria</taxon>
        <taxon>Bacillati</taxon>
        <taxon>Bacillota</taxon>
        <taxon>Bacilli</taxon>
        <taxon>Lactobacillales</taxon>
        <taxon>Enterococcaceae</taxon>
        <taxon>Enterococcus</taxon>
    </lineage>
</organism>
<evidence type="ECO:0000256" key="2">
    <source>
        <dbReference type="ARBA" id="ARBA00005983"/>
    </source>
</evidence>
<evidence type="ECO:0000256" key="8">
    <source>
        <dbReference type="ARBA" id="ARBA00023264"/>
    </source>
</evidence>
<evidence type="ECO:0000313" key="11">
    <source>
        <dbReference type="Proteomes" id="UP000664495"/>
    </source>
</evidence>
<keyword evidence="11" id="KW-1185">Reference proteome</keyword>
<keyword evidence="7" id="KW-0444">Lipid biosynthesis</keyword>
<dbReference type="PANTHER" id="PTHR12358:SF54">
    <property type="entry name" value="SPHINGOSINE KINASE RELATED PROTEIN"/>
    <property type="match status" value="1"/>
</dbReference>
<dbReference type="InterPro" id="IPR017438">
    <property type="entry name" value="ATP-NAD_kinase_N"/>
</dbReference>
<keyword evidence="7" id="KW-0594">Phospholipid biosynthesis</keyword>
<protein>
    <submittedName>
        <fullName evidence="10">Diacylglycerol kinase family lipid kinase</fullName>
    </submittedName>
</protein>
<keyword evidence="7" id="KW-0443">Lipid metabolism</keyword>
<dbReference type="RefSeq" id="WP_207109030.1">
    <property type="nucleotide sequence ID" value="NZ_JAFLVR010000030.1"/>
</dbReference>
<keyword evidence="3" id="KW-0808">Transferase</keyword>
<accession>A0ABS3HIG4</accession>
<evidence type="ECO:0000259" key="9">
    <source>
        <dbReference type="PROSITE" id="PS50146"/>
    </source>
</evidence>
<sequence length="298" mass="33302">MRYGIFFNPNAGSGDAEKLAEKMREKFEQAGHSAEYLTAPDPEQAIETIKKAVNELDGIVAIGGDGSLNIVGTAFLQAGKSLPLGIIPGGTINNFAKRWHLPMDEEEAMDVIIAGHQRKVGIAACQDRQKAVISSFTFGSFADISNEVRQSEKRKFGLIVYPLKAIKQIGKDTSYPVEITADDYHEKLKVWFSLATTTHSIGGRPYVDSDYDELHVSILHNMHFRKLLELIRFIFTGRLKDSDTVTYLETNKLALKPLTDKKIYSRIDGDKGPALPLTVEFLADFMPLYVPEHQKNER</sequence>
<dbReference type="Gene3D" id="2.60.200.40">
    <property type="match status" value="1"/>
</dbReference>
<dbReference type="InterPro" id="IPR045540">
    <property type="entry name" value="YegS/DAGK_C"/>
</dbReference>
<dbReference type="SMART" id="SM00046">
    <property type="entry name" value="DAGKc"/>
    <property type="match status" value="1"/>
</dbReference>
<dbReference type="SUPFAM" id="SSF111331">
    <property type="entry name" value="NAD kinase/diacylglycerol kinase-like"/>
    <property type="match status" value="1"/>
</dbReference>
<comment type="similarity">
    <text evidence="2">Belongs to the diacylglycerol/lipid kinase family.</text>
</comment>
<dbReference type="Gene3D" id="3.40.50.10330">
    <property type="entry name" value="Probable inorganic polyphosphate/atp-NAD kinase, domain 1"/>
    <property type="match status" value="1"/>
</dbReference>
<reference evidence="10 11" key="1">
    <citation type="submission" date="2021-03" db="EMBL/GenBank/DDBJ databases">
        <title>Enterococcal diversity collection.</title>
        <authorList>
            <person name="Gilmore M.S."/>
            <person name="Schwartzman J."/>
            <person name="Van Tyne D."/>
            <person name="Martin M."/>
            <person name="Earl A.M."/>
            <person name="Manson A.L."/>
            <person name="Straub T."/>
            <person name="Salamzade R."/>
            <person name="Saavedra J."/>
            <person name="Lebreton F."/>
            <person name="Prichula J."/>
            <person name="Schaufler K."/>
            <person name="Gaca A."/>
            <person name="Sgardioli B."/>
            <person name="Wagenaar J."/>
            <person name="Strong T."/>
        </authorList>
    </citation>
    <scope>NUCLEOTIDE SEQUENCE [LARGE SCALE GENOMIC DNA]</scope>
    <source>
        <strain evidence="10 11">MJM16</strain>
    </source>
</reference>